<keyword evidence="3" id="KW-1185">Reference proteome</keyword>
<comment type="caution">
    <text evidence="2">The sequence shown here is derived from an EMBL/GenBank/DDBJ whole genome shotgun (WGS) entry which is preliminary data.</text>
</comment>
<dbReference type="EMBL" id="JAQQWP010000002">
    <property type="protein sequence ID" value="KAK8130507.1"/>
    <property type="molecule type" value="Genomic_DNA"/>
</dbReference>
<name>A0AAW0R9D9_9PEZI</name>
<evidence type="ECO:0000313" key="3">
    <source>
        <dbReference type="Proteomes" id="UP001392437"/>
    </source>
</evidence>
<evidence type="ECO:0000256" key="1">
    <source>
        <dbReference type="SAM" id="MobiDB-lite"/>
    </source>
</evidence>
<organism evidence="2 3">
    <name type="scientific">Apiospora kogelbergensis</name>
    <dbReference type="NCBI Taxonomy" id="1337665"/>
    <lineage>
        <taxon>Eukaryota</taxon>
        <taxon>Fungi</taxon>
        <taxon>Dikarya</taxon>
        <taxon>Ascomycota</taxon>
        <taxon>Pezizomycotina</taxon>
        <taxon>Sordariomycetes</taxon>
        <taxon>Xylariomycetidae</taxon>
        <taxon>Amphisphaeriales</taxon>
        <taxon>Apiosporaceae</taxon>
        <taxon>Apiospora</taxon>
    </lineage>
</organism>
<evidence type="ECO:0000313" key="2">
    <source>
        <dbReference type="EMBL" id="KAK8130507.1"/>
    </source>
</evidence>
<gene>
    <name evidence="2" type="ORF">PG999_002887</name>
</gene>
<feature type="compositionally biased region" description="Polar residues" evidence="1">
    <location>
        <begin position="1"/>
        <end position="10"/>
    </location>
</feature>
<dbReference type="Proteomes" id="UP001392437">
    <property type="component" value="Unassembled WGS sequence"/>
</dbReference>
<feature type="region of interest" description="Disordered" evidence="1">
    <location>
        <begin position="1"/>
        <end position="41"/>
    </location>
</feature>
<accession>A0AAW0R9D9</accession>
<reference evidence="2 3" key="1">
    <citation type="submission" date="2023-01" db="EMBL/GenBank/DDBJ databases">
        <title>Analysis of 21 Apiospora genomes using comparative genomics revels a genus with tremendous synthesis potential of carbohydrate active enzymes and secondary metabolites.</title>
        <authorList>
            <person name="Sorensen T."/>
        </authorList>
    </citation>
    <scope>NUCLEOTIDE SEQUENCE [LARGE SCALE GENOMIC DNA]</scope>
    <source>
        <strain evidence="2 3">CBS 117206</strain>
    </source>
</reference>
<sequence length="217" mass="24388">MSTLSTMPEQSKTDHDGEKLPPTSTVESVSEEEPAASIERHPNLQYTLVGTNRTITGCTLEELLDSRGQPIKPNYWGGGYRICESGWPDRTLKRGSNDRQAKSTDGGGDIFGLAPAPSSWGNQTFIIRCRNRGMDLCACFRGSVDVQYKRDSDFESRWLFEAVGRDSRNRPQYNLFTWHGDVLPWHDTLMPVNIDKDFEYTSSSSAKYEITVVLIPA</sequence>
<dbReference type="AlphaFoldDB" id="A0AAW0R9D9"/>
<protein>
    <submittedName>
        <fullName evidence="2">Uncharacterized protein</fullName>
    </submittedName>
</protein>
<proteinExistence type="predicted"/>